<name>A0A061B4T4_RHOTO</name>
<feature type="compositionally biased region" description="Polar residues" evidence="1">
    <location>
        <begin position="1206"/>
        <end position="1231"/>
    </location>
</feature>
<feature type="compositionally biased region" description="Low complexity" evidence="1">
    <location>
        <begin position="641"/>
        <end position="651"/>
    </location>
</feature>
<feature type="compositionally biased region" description="Polar residues" evidence="1">
    <location>
        <begin position="261"/>
        <end position="270"/>
    </location>
</feature>
<feature type="compositionally biased region" description="Low complexity" evidence="1">
    <location>
        <begin position="868"/>
        <end position="889"/>
    </location>
</feature>
<feature type="compositionally biased region" description="Basic and acidic residues" evidence="1">
    <location>
        <begin position="630"/>
        <end position="640"/>
    </location>
</feature>
<reference evidence="2" key="1">
    <citation type="journal article" date="2014" name="Genome Announc.">
        <title>Draft genome sequence of Rhodosporidium toruloides CECT1137, an oleaginous yeast of biotechnological interest.</title>
        <authorList>
            <person name="Morin N."/>
            <person name="Calcas X."/>
            <person name="Devillers H."/>
            <person name="Durrens P."/>
            <person name="Sherman D.J."/>
            <person name="Nicaud J.-M."/>
            <person name="Neuveglise C."/>
        </authorList>
    </citation>
    <scope>NUCLEOTIDE SEQUENCE</scope>
    <source>
        <strain evidence="2">CECT1137</strain>
    </source>
</reference>
<accession>A0A061B4T4</accession>
<sequence length="1400" mass="148001">MSSDNGMTTQQYPSAYPETPPALQGSLLQQHQQAAVAQHQLAQHQAAQQQAPQQQQQNVQQQVLQQHAYPATVPTTPLNHASPQSLASPSIKISPEALANLTASGNMQTGSPFSGAGSVVSPTGSTFSAGNASDPLGGEGQGGAGYSRASAMALAGAMGMNATPSQVSAAVNAALGHHQLGLDVDMAFTTSPAQSQPGSTGASTPSNGSTTAMYYAPQGSNSLPTQLSQSSLPPPSHPAPTLASSQRHHPYAHPNRPSLAAQHNQSTTSVPLYLSTPSPAPSAAAQSTASPQSAGPDPPANSIALGLPPVAPQGVQRVHSAPAHILTLATQGLSDVGSSPLPSADSEAQGAMEQRMYVGEQQQQQQPQQSSMGSHDDGADRLRISTSSTPSTTPGPPALGPAFGHSSTPISIDTLSASNAISSLTAPASAPPSMDDERLPTYNEGVSAAITLLQKRLPIMEAALSTSEVESGQDEEEIWKGIEGAYDELKRIMGERKDGRRVAMADRQAAKNGKTRQRSFSTMELESPVTPVTPVDRDRPSFLTGPPPPLLHTMSSPDIPLSAAATAARNIAALQKAQAQAQMQQAQMQQAQAQAEAHARLVQDAERARAEAEQRARAEEELRQQQQQRVEAEAQARADAEAEAAQQQLKAEQAMREMEQYQQVLHEEQLRLARERLHQQMQEGATPGVPPTLPNPPPPTPTPTPTQQQPPQQPAQQSQQQQPLQPAQIAHPGQIAYTQPPQYGIQLQPAQPGAPPLVAIPANAVPAAITQPLYTQGGQPSGYPQYTPGIDPLAIGGDMNMMHLSGLGGFAGAMGGQSQQPQQPDSVDPALTSGIAPSTVSPPMNSTSIFANAASGGPGPVRPSRSRAASQSGYTSSGSRSRAASGSGYQALLESRSRAASSASSVYQMFERDDEDEMDDEAVDLDQVEVGGTGPAQSKVPPMGAASAGVEPELKAVMDPIFFEFLADICSNLDATDSKGEPIHQTLMAKKMEKLDQSHDFRPFRFRIQAFTTAFADRLAASGIFDQEVPIKKVRQYLWAQPYISRFNDDGKKAKSKGNHIWTVEAKKVPDKKWIFREFTRCIKGNAPPIAFIGLPWTWAPRVWDPQCSSAAIDASFSSPSLPDWLSWEDNVLSGEVPKSAHGQTIEVEAVATFQMGDRVHQLRATTQFLVASPDETDDPANFGILELPKQKLADSLREVKEEQKPNVSTGSSQLASPSGLNPTLYRSPSAGSVGLLEPPAPNHVLSGAHGGSYPASGSGTPGNILEPGFVQLDQQQLHDQQQFIAQLQQQAAAANDMQVDDQQAARQAQAALHQHYASLAMQQGQSFESISPGQLSYAPAPELVQNALQDAAIGVHPTLASLNTGMLSHATPEIGTPGGIFHLHEMGQQPPFTLDPSQL</sequence>
<feature type="compositionally biased region" description="Basic and acidic residues" evidence="1">
    <location>
        <begin position="597"/>
        <end position="623"/>
    </location>
</feature>
<feature type="compositionally biased region" description="Polar residues" evidence="1">
    <location>
        <begin position="189"/>
        <end position="212"/>
    </location>
</feature>
<feature type="region of interest" description="Disordered" evidence="1">
    <location>
        <begin position="112"/>
        <end position="145"/>
    </location>
</feature>
<feature type="region of interest" description="Disordered" evidence="1">
    <location>
        <begin position="1"/>
        <end position="65"/>
    </location>
</feature>
<feature type="region of interest" description="Disordered" evidence="1">
    <location>
        <begin position="500"/>
        <end position="542"/>
    </location>
</feature>
<feature type="region of interest" description="Disordered" evidence="1">
    <location>
        <begin position="680"/>
        <end position="728"/>
    </location>
</feature>
<dbReference type="InterPro" id="IPR052145">
    <property type="entry name" value="Mediator/Homeobox_domain"/>
</dbReference>
<feature type="region of interest" description="Disordered" evidence="1">
    <location>
        <begin position="189"/>
        <end position="308"/>
    </location>
</feature>
<feature type="region of interest" description="Disordered" evidence="1">
    <location>
        <begin position="1198"/>
        <end position="1267"/>
    </location>
</feature>
<dbReference type="PANTHER" id="PTHR24330">
    <property type="entry name" value="HOMEOBOX PROTEIN BARH-LIKE"/>
    <property type="match status" value="1"/>
</dbReference>
<proteinExistence type="predicted"/>
<feature type="compositionally biased region" description="Low complexity" evidence="1">
    <location>
        <begin position="222"/>
        <end position="231"/>
    </location>
</feature>
<dbReference type="EMBL" id="LK052942">
    <property type="protein sequence ID" value="CDR42669.1"/>
    <property type="molecule type" value="Genomic_DNA"/>
</dbReference>
<feature type="compositionally biased region" description="Low complexity" evidence="1">
    <location>
        <begin position="275"/>
        <end position="294"/>
    </location>
</feature>
<feature type="compositionally biased region" description="Basic and acidic residues" evidence="1">
    <location>
        <begin position="374"/>
        <end position="383"/>
    </location>
</feature>
<feature type="compositionally biased region" description="Low complexity" evidence="1">
    <location>
        <begin position="705"/>
        <end position="728"/>
    </location>
</feature>
<evidence type="ECO:0000313" key="2">
    <source>
        <dbReference type="EMBL" id="CDR42669.1"/>
    </source>
</evidence>
<evidence type="ECO:0000256" key="1">
    <source>
        <dbReference type="SAM" id="MobiDB-lite"/>
    </source>
</evidence>
<feature type="compositionally biased region" description="Polar residues" evidence="1">
    <location>
        <begin position="1"/>
        <end position="13"/>
    </location>
</feature>
<feature type="compositionally biased region" description="Polar residues" evidence="1">
    <location>
        <begin position="835"/>
        <end position="850"/>
    </location>
</feature>
<feature type="compositionally biased region" description="Pro residues" evidence="1">
    <location>
        <begin position="688"/>
        <end position="704"/>
    </location>
</feature>
<feature type="region of interest" description="Disordered" evidence="1">
    <location>
        <begin position="357"/>
        <end position="411"/>
    </location>
</feature>
<protein>
    <submittedName>
        <fullName evidence="2">RHTO0S07e02762g2_1</fullName>
    </submittedName>
</protein>
<feature type="compositionally biased region" description="Polar residues" evidence="1">
    <location>
        <begin position="120"/>
        <end position="131"/>
    </location>
</feature>
<feature type="compositionally biased region" description="Low complexity" evidence="1">
    <location>
        <begin position="816"/>
        <end position="829"/>
    </location>
</feature>
<dbReference type="PANTHER" id="PTHR24330:SF19">
    <property type="entry name" value="MEDIATOR OF RNA POLYMERASE II TRANSCRIPTION SUBUNIT 29"/>
    <property type="match status" value="1"/>
</dbReference>
<dbReference type="OrthoDB" id="5593376at2759"/>
<gene>
    <name evidence="2" type="ORF">RHTO0S_07e02762g</name>
</gene>
<organism evidence="2">
    <name type="scientific">Rhodotorula toruloides</name>
    <name type="common">Yeast</name>
    <name type="synonym">Rhodosporidium toruloides</name>
    <dbReference type="NCBI Taxonomy" id="5286"/>
    <lineage>
        <taxon>Eukaryota</taxon>
        <taxon>Fungi</taxon>
        <taxon>Dikarya</taxon>
        <taxon>Basidiomycota</taxon>
        <taxon>Pucciniomycotina</taxon>
        <taxon>Microbotryomycetes</taxon>
        <taxon>Sporidiobolales</taxon>
        <taxon>Sporidiobolaceae</taxon>
        <taxon>Rhodotorula</taxon>
    </lineage>
</organism>
<feature type="region of interest" description="Disordered" evidence="1">
    <location>
        <begin position="597"/>
        <end position="651"/>
    </location>
</feature>
<feature type="compositionally biased region" description="Low complexity" evidence="1">
    <location>
        <begin position="27"/>
        <end position="65"/>
    </location>
</feature>
<feature type="region of interest" description="Disordered" evidence="1">
    <location>
        <begin position="812"/>
        <end position="889"/>
    </location>
</feature>